<dbReference type="PANTHER" id="PTHR14119:SF3">
    <property type="entry name" value="ISOCHORISMATASE DOMAIN-CONTAINING PROTEIN 2"/>
    <property type="match status" value="1"/>
</dbReference>
<evidence type="ECO:0000259" key="1">
    <source>
        <dbReference type="Pfam" id="PF00857"/>
    </source>
</evidence>
<dbReference type="InterPro" id="IPR000868">
    <property type="entry name" value="Isochorismatase-like_dom"/>
</dbReference>
<protein>
    <submittedName>
        <fullName evidence="2">Isochorismatase family protein</fullName>
    </submittedName>
</protein>
<comment type="caution">
    <text evidence="2">The sequence shown here is derived from an EMBL/GenBank/DDBJ whole genome shotgun (WGS) entry which is preliminary data.</text>
</comment>
<sequence>MRLTRDAGLLLIVDLQAGLMPVVDGGEQALREAGWLAGVAEALGVPVWLTEQYPAGLGGSDPRLLEALGAHRRWEKVHFDAHAEPAFAEALAASGRRQVVLCGAEAHICVLQTGLGLLAAGYEVAWLSEAAVSRRADEAALARRRLEAAGGQAVSADMVAYEWLERCDEARFKDIHRRFLKGRAPRPLRFF</sequence>
<reference evidence="2 3" key="1">
    <citation type="submission" date="2023-04" db="EMBL/GenBank/DDBJ databases">
        <title>A long-awaited taxogenomic arrangement of the family Halomonadaceae.</title>
        <authorList>
            <person name="De La Haba R."/>
            <person name="Chuvochina M."/>
            <person name="Wittouck S."/>
            <person name="Arahal D.R."/>
            <person name="Sanchez-Porro C."/>
            <person name="Hugenholtz P."/>
            <person name="Ventosa A."/>
        </authorList>
    </citation>
    <scope>NUCLEOTIDE SEQUENCE [LARGE SCALE GENOMIC DNA]</scope>
    <source>
        <strain evidence="2 3">DSM 23530</strain>
    </source>
</reference>
<dbReference type="RefSeq" id="WP_309654098.1">
    <property type="nucleotide sequence ID" value="NZ_JARWAK010000021.1"/>
</dbReference>
<dbReference type="Proteomes" id="UP001264519">
    <property type="component" value="Unassembled WGS sequence"/>
</dbReference>
<dbReference type="InterPro" id="IPR050993">
    <property type="entry name" value="Isochorismatase_domain"/>
</dbReference>
<dbReference type="SUPFAM" id="SSF52499">
    <property type="entry name" value="Isochorismatase-like hydrolases"/>
    <property type="match status" value="1"/>
</dbReference>
<name>A0ABU1G7I5_9GAMM</name>
<dbReference type="PANTHER" id="PTHR14119">
    <property type="entry name" value="HYDROLASE"/>
    <property type="match status" value="1"/>
</dbReference>
<dbReference type="InterPro" id="IPR036380">
    <property type="entry name" value="Isochorismatase-like_sf"/>
</dbReference>
<feature type="domain" description="Isochorismatase-like" evidence="1">
    <location>
        <begin position="9"/>
        <end position="156"/>
    </location>
</feature>
<dbReference type="Pfam" id="PF00857">
    <property type="entry name" value="Isochorismatase"/>
    <property type="match status" value="1"/>
</dbReference>
<evidence type="ECO:0000313" key="3">
    <source>
        <dbReference type="Proteomes" id="UP001264519"/>
    </source>
</evidence>
<dbReference type="EMBL" id="JARWAK010000021">
    <property type="protein sequence ID" value="MDR5868523.1"/>
    <property type="molecule type" value="Genomic_DNA"/>
</dbReference>
<evidence type="ECO:0000313" key="2">
    <source>
        <dbReference type="EMBL" id="MDR5868523.1"/>
    </source>
</evidence>
<proteinExistence type="predicted"/>
<accession>A0ABU1G7I5</accession>
<keyword evidence="3" id="KW-1185">Reference proteome</keyword>
<organism evidence="2 3">
    <name type="scientific">Halomonas koreensis</name>
    <dbReference type="NCBI Taxonomy" id="245385"/>
    <lineage>
        <taxon>Bacteria</taxon>
        <taxon>Pseudomonadati</taxon>
        <taxon>Pseudomonadota</taxon>
        <taxon>Gammaproteobacteria</taxon>
        <taxon>Oceanospirillales</taxon>
        <taxon>Halomonadaceae</taxon>
        <taxon>Halomonas</taxon>
    </lineage>
</organism>
<dbReference type="Gene3D" id="3.40.50.850">
    <property type="entry name" value="Isochorismatase-like"/>
    <property type="match status" value="1"/>
</dbReference>
<gene>
    <name evidence="2" type="ORF">QC818_17190</name>
</gene>